<keyword evidence="1" id="KW-0732">Signal</keyword>
<dbReference type="EMBL" id="JAHLQT010004696">
    <property type="protein sequence ID" value="KAG7175711.1"/>
    <property type="molecule type" value="Genomic_DNA"/>
</dbReference>
<evidence type="ECO:0000313" key="2">
    <source>
        <dbReference type="EMBL" id="KAG7175711.1"/>
    </source>
</evidence>
<evidence type="ECO:0000313" key="3">
    <source>
        <dbReference type="Proteomes" id="UP000747542"/>
    </source>
</evidence>
<organism evidence="2 3">
    <name type="scientific">Homarus americanus</name>
    <name type="common">American lobster</name>
    <dbReference type="NCBI Taxonomy" id="6706"/>
    <lineage>
        <taxon>Eukaryota</taxon>
        <taxon>Metazoa</taxon>
        <taxon>Ecdysozoa</taxon>
        <taxon>Arthropoda</taxon>
        <taxon>Crustacea</taxon>
        <taxon>Multicrustacea</taxon>
        <taxon>Malacostraca</taxon>
        <taxon>Eumalacostraca</taxon>
        <taxon>Eucarida</taxon>
        <taxon>Decapoda</taxon>
        <taxon>Pleocyemata</taxon>
        <taxon>Astacidea</taxon>
        <taxon>Nephropoidea</taxon>
        <taxon>Nephropidae</taxon>
        <taxon>Homarus</taxon>
    </lineage>
</organism>
<name>A0A8J5TIV3_HOMAM</name>
<comment type="caution">
    <text evidence="2">The sequence shown here is derived from an EMBL/GenBank/DDBJ whole genome shotgun (WGS) entry which is preliminary data.</text>
</comment>
<sequence length="232" mass="25054">MGVSVKTFLAVLGLVPMALSSPMVAGNVATNELVDTPIQEEVDLPNCRSGSACGYLQVNAYGVSTKHFCRCPRRLGSCGLHWDPQDGRSVTMGSDQFKFCGSTPSLQVCGRDEAAYTAAYILDKATFSMAGEQHHLHCYCPPPLGHIRSDVVEEVVNEEMILATVYTCSRLPVCTEETPCKEVAIGGGTALVYVKCRCPHESTCPTLGTSITPHSNTYPQGSAYSVHCHRQY</sequence>
<accession>A0A8J5TIV3</accession>
<evidence type="ECO:0000256" key="1">
    <source>
        <dbReference type="SAM" id="SignalP"/>
    </source>
</evidence>
<gene>
    <name evidence="2" type="ORF">Hamer_G020779</name>
</gene>
<dbReference type="AlphaFoldDB" id="A0A8J5TIV3"/>
<proteinExistence type="predicted"/>
<protein>
    <submittedName>
        <fullName evidence="2">U-scoloptoxin(11)-Sm6a-like</fullName>
    </submittedName>
</protein>
<reference evidence="2" key="1">
    <citation type="journal article" date="2021" name="Sci. Adv.">
        <title>The American lobster genome reveals insights on longevity, neural, and immune adaptations.</title>
        <authorList>
            <person name="Polinski J.M."/>
            <person name="Zimin A.V."/>
            <person name="Clark K.F."/>
            <person name="Kohn A.B."/>
            <person name="Sadowski N."/>
            <person name="Timp W."/>
            <person name="Ptitsyn A."/>
            <person name="Khanna P."/>
            <person name="Romanova D.Y."/>
            <person name="Williams P."/>
            <person name="Greenwood S.J."/>
            <person name="Moroz L.L."/>
            <person name="Walt D.R."/>
            <person name="Bodnar A.G."/>
        </authorList>
    </citation>
    <scope>NUCLEOTIDE SEQUENCE</scope>
    <source>
        <strain evidence="2">GMGI-L3</strain>
    </source>
</reference>
<keyword evidence="3" id="KW-1185">Reference proteome</keyword>
<dbReference type="Proteomes" id="UP000747542">
    <property type="component" value="Unassembled WGS sequence"/>
</dbReference>
<dbReference type="OrthoDB" id="6489792at2759"/>
<feature type="chain" id="PRO_5035149423" evidence="1">
    <location>
        <begin position="21"/>
        <end position="232"/>
    </location>
</feature>
<feature type="signal peptide" evidence="1">
    <location>
        <begin position="1"/>
        <end position="20"/>
    </location>
</feature>